<dbReference type="Proteomes" id="UP000765509">
    <property type="component" value="Unassembled WGS sequence"/>
</dbReference>
<name>A0A9Q3CUP7_9BASI</name>
<dbReference type="EMBL" id="AVOT02009775">
    <property type="protein sequence ID" value="MBW0488811.1"/>
    <property type="molecule type" value="Genomic_DNA"/>
</dbReference>
<keyword evidence="2" id="KW-1185">Reference proteome</keyword>
<dbReference type="AlphaFoldDB" id="A0A9Q3CUP7"/>
<proteinExistence type="predicted"/>
<dbReference type="OrthoDB" id="2505547at2759"/>
<gene>
    <name evidence="1" type="ORF">O181_028526</name>
</gene>
<organism evidence="1 2">
    <name type="scientific">Austropuccinia psidii MF-1</name>
    <dbReference type="NCBI Taxonomy" id="1389203"/>
    <lineage>
        <taxon>Eukaryota</taxon>
        <taxon>Fungi</taxon>
        <taxon>Dikarya</taxon>
        <taxon>Basidiomycota</taxon>
        <taxon>Pucciniomycotina</taxon>
        <taxon>Pucciniomycetes</taxon>
        <taxon>Pucciniales</taxon>
        <taxon>Sphaerophragmiaceae</taxon>
        <taxon>Austropuccinia</taxon>
    </lineage>
</organism>
<evidence type="ECO:0000313" key="2">
    <source>
        <dbReference type="Proteomes" id="UP000765509"/>
    </source>
</evidence>
<protein>
    <submittedName>
        <fullName evidence="1">Uncharacterized protein</fullName>
    </submittedName>
</protein>
<reference evidence="1" key="1">
    <citation type="submission" date="2021-03" db="EMBL/GenBank/DDBJ databases">
        <title>Draft genome sequence of rust myrtle Austropuccinia psidii MF-1, a brazilian biotype.</title>
        <authorList>
            <person name="Quecine M.C."/>
            <person name="Pachon D.M.R."/>
            <person name="Bonatelli M.L."/>
            <person name="Correr F.H."/>
            <person name="Franceschini L.M."/>
            <person name="Leite T.F."/>
            <person name="Margarido G.R.A."/>
            <person name="Almeida C.A."/>
            <person name="Ferrarezi J.A."/>
            <person name="Labate C.A."/>
        </authorList>
    </citation>
    <scope>NUCLEOTIDE SEQUENCE</scope>
    <source>
        <strain evidence="1">MF-1</strain>
    </source>
</reference>
<comment type="caution">
    <text evidence="1">The sequence shown here is derived from an EMBL/GenBank/DDBJ whole genome shotgun (WGS) entry which is preliminary data.</text>
</comment>
<evidence type="ECO:0000313" key="1">
    <source>
        <dbReference type="EMBL" id="MBW0488811.1"/>
    </source>
</evidence>
<sequence length="83" mass="9265">MIVLMLRRSFALFKKLGIEAEELEGLLAQAACHALATLDQATFDQLITAAILSKGEEKLSLTFTHWNQLQYTPGQNRLTMDGK</sequence>
<accession>A0A9Q3CUP7</accession>